<evidence type="ECO:0000256" key="6">
    <source>
        <dbReference type="RuleBase" id="RU610713"/>
    </source>
</evidence>
<evidence type="ECO:0000256" key="4">
    <source>
        <dbReference type="PIRSR" id="PIRSR038193-1"/>
    </source>
</evidence>
<feature type="disulfide bond" evidence="5">
    <location>
        <begin position="353"/>
        <end position="364"/>
    </location>
</feature>
<dbReference type="InterPro" id="IPR017853">
    <property type="entry name" value="GH"/>
</dbReference>
<dbReference type="EC" id="3.2.1.35" evidence="6"/>
<dbReference type="GO" id="GO:0030214">
    <property type="term" value="P:hyaluronan catabolic process"/>
    <property type="evidence" value="ECO:0007669"/>
    <property type="project" value="TreeGrafter"/>
</dbReference>
<keyword evidence="7" id="KW-1185">Reference proteome</keyword>
<evidence type="ECO:0000313" key="8">
    <source>
        <dbReference type="WBParaSite" id="HCON_00054560-00001"/>
    </source>
</evidence>
<name>A0A7I4Y7E6_HAECO</name>
<dbReference type="Pfam" id="PF01630">
    <property type="entry name" value="Glyco_hydro_56"/>
    <property type="match status" value="1"/>
</dbReference>
<evidence type="ECO:0000256" key="2">
    <source>
        <dbReference type="ARBA" id="ARBA00023157"/>
    </source>
</evidence>
<keyword evidence="2 5" id="KW-1015">Disulfide bond</keyword>
<dbReference type="SUPFAM" id="SSF51445">
    <property type="entry name" value="(Trans)glycosidases"/>
    <property type="match status" value="1"/>
</dbReference>
<dbReference type="InterPro" id="IPR013785">
    <property type="entry name" value="Aldolase_TIM"/>
</dbReference>
<dbReference type="PRINTS" id="PR00846">
    <property type="entry name" value="GLHYDRLASE56"/>
</dbReference>
<comment type="catalytic activity">
    <reaction evidence="6">
        <text>Random hydrolysis of (1-&gt;4)-linkages between N-acetyl-beta-D-glucosamine and D-glucuronate residues in hyaluronate.</text>
        <dbReference type="EC" id="3.2.1.35"/>
    </reaction>
</comment>
<evidence type="ECO:0000256" key="1">
    <source>
        <dbReference type="ARBA" id="ARBA00008871"/>
    </source>
</evidence>
<keyword evidence="6" id="KW-0378">Hydrolase</keyword>
<organism evidence="7 8">
    <name type="scientific">Haemonchus contortus</name>
    <name type="common">Barber pole worm</name>
    <dbReference type="NCBI Taxonomy" id="6289"/>
    <lineage>
        <taxon>Eukaryota</taxon>
        <taxon>Metazoa</taxon>
        <taxon>Ecdysozoa</taxon>
        <taxon>Nematoda</taxon>
        <taxon>Chromadorea</taxon>
        <taxon>Rhabditida</taxon>
        <taxon>Rhabditina</taxon>
        <taxon>Rhabditomorpha</taxon>
        <taxon>Strongyloidea</taxon>
        <taxon>Trichostrongylidae</taxon>
        <taxon>Haemonchus</taxon>
    </lineage>
</organism>
<dbReference type="OrthoDB" id="5796153at2759"/>
<keyword evidence="6" id="KW-0326">Glycosidase</keyword>
<dbReference type="Proteomes" id="UP000025227">
    <property type="component" value="Unplaced"/>
</dbReference>
<evidence type="ECO:0000256" key="5">
    <source>
        <dbReference type="PIRSR" id="PIRSR038193-3"/>
    </source>
</evidence>
<feature type="disulfide bond" evidence="5">
    <location>
        <begin position="39"/>
        <end position="328"/>
    </location>
</feature>
<dbReference type="WBParaSite" id="HCON_00054560-00001">
    <property type="protein sequence ID" value="HCON_00054560-00001"/>
    <property type="gene ID" value="HCON_00054560"/>
</dbReference>
<comment type="similarity">
    <text evidence="1 3 6">Belongs to the glycosyl hydrolase 56 family.</text>
</comment>
<dbReference type="GO" id="GO:0005975">
    <property type="term" value="P:carbohydrate metabolic process"/>
    <property type="evidence" value="ECO:0007669"/>
    <property type="project" value="UniProtKB-UniRule"/>
</dbReference>
<reference evidence="8" key="1">
    <citation type="submission" date="2020-12" db="UniProtKB">
        <authorList>
            <consortium name="WormBaseParasite"/>
        </authorList>
    </citation>
    <scope>IDENTIFICATION</scope>
    <source>
        <strain evidence="8">MHco3</strain>
    </source>
</reference>
<accession>A0A7I4Y7E6</accession>
<proteinExistence type="inferred from homology"/>
<dbReference type="Gene3D" id="3.20.20.70">
    <property type="entry name" value="Aldolase class I"/>
    <property type="match status" value="1"/>
</dbReference>
<sequence length="372" mass="42683">CESMAMYCKSMLNFLYLLIISFRVQGFYKVIWNVASRPCVNDGINIPLSKFEIAHNEGQHFFGDAVVVFYQSKFALYPYYENNDPNRPINGGLPQNISLQAHLDAVAQQIQNDIPNPNFDGIAVIDLEAWRPLYKMNWDEKQVYKDQSVQLVLQNDPSLSTEQAEVLAEEQFDQAARNFFVETLRVARELRPRGHWGYYEYPFCNADAGDRPDDYSCTTTAQEYNDQLGPIYDASTALFPSIYLYGDKTTEQSFRFVQAVLTETNRIANQQGRRLKFFPYTKIEYDSDANPTWFYNESDLCNTVKQPADLGASGIVVWGTSKNMKDRCNGVANYIDTQFGPFLLNIRRNLEQCRREICSGNGNCQLQQPSTE</sequence>
<dbReference type="PANTHER" id="PTHR11769:SF35">
    <property type="entry name" value="HYALURONIDASE"/>
    <property type="match status" value="1"/>
</dbReference>
<dbReference type="GO" id="GO:0004415">
    <property type="term" value="F:hyalurononglucosaminidase activity"/>
    <property type="evidence" value="ECO:0007669"/>
    <property type="project" value="UniProtKB-UniRule"/>
</dbReference>
<dbReference type="AlphaFoldDB" id="A0A7I4Y7E6"/>
<protein>
    <recommendedName>
        <fullName evidence="6">Hyaluronidase</fullName>
        <ecNumber evidence="6">3.2.1.35</ecNumber>
    </recommendedName>
</protein>
<feature type="active site" description="Proton donor" evidence="4">
    <location>
        <position position="128"/>
    </location>
</feature>
<evidence type="ECO:0000256" key="3">
    <source>
        <dbReference type="PIRNR" id="PIRNR038193"/>
    </source>
</evidence>
<dbReference type="PANTHER" id="PTHR11769">
    <property type="entry name" value="HYALURONIDASE"/>
    <property type="match status" value="1"/>
</dbReference>
<feature type="disulfide bond" evidence="5">
    <location>
        <begin position="204"/>
        <end position="217"/>
    </location>
</feature>
<evidence type="ECO:0000313" key="7">
    <source>
        <dbReference type="Proteomes" id="UP000025227"/>
    </source>
</evidence>
<dbReference type="PIRSF" id="PIRSF038193">
    <property type="entry name" value="Hyaluronidase"/>
    <property type="match status" value="1"/>
</dbReference>
<dbReference type="InterPro" id="IPR018155">
    <property type="entry name" value="Hyaluronidase"/>
</dbReference>